<keyword evidence="2" id="KW-1185">Reference proteome</keyword>
<sequence length="46" mass="4691">MNTNEDSRANAPEEVIALGVASEETKGGPLSGEFIGGNTVLGISEE</sequence>
<reference evidence="2" key="1">
    <citation type="journal article" date="2019" name="Int. J. Syst. Evol. Microbiol.">
        <title>The Global Catalogue of Microorganisms (GCM) 10K type strain sequencing project: providing services to taxonomists for standard genome sequencing and annotation.</title>
        <authorList>
            <consortium name="The Broad Institute Genomics Platform"/>
            <consortium name="The Broad Institute Genome Sequencing Center for Infectious Disease"/>
            <person name="Wu L."/>
            <person name="Ma J."/>
        </authorList>
    </citation>
    <scope>NUCLEOTIDE SEQUENCE [LARGE SCALE GENOMIC DNA]</scope>
    <source>
        <strain evidence="2">CGMCC 1.8985</strain>
    </source>
</reference>
<evidence type="ECO:0008006" key="3">
    <source>
        <dbReference type="Google" id="ProtNLM"/>
    </source>
</evidence>
<organism evidence="1 2">
    <name type="scientific">Luteimonas terricola</name>
    <dbReference type="NCBI Taxonomy" id="645597"/>
    <lineage>
        <taxon>Bacteria</taxon>
        <taxon>Pseudomonadati</taxon>
        <taxon>Pseudomonadota</taxon>
        <taxon>Gammaproteobacteria</taxon>
        <taxon>Lysobacterales</taxon>
        <taxon>Lysobacteraceae</taxon>
        <taxon>Luteimonas</taxon>
    </lineage>
</organism>
<protein>
    <recommendedName>
        <fullName evidence="3">Benenodin family lasso peptide</fullName>
    </recommendedName>
</protein>
<dbReference type="Proteomes" id="UP000599009">
    <property type="component" value="Unassembled WGS sequence"/>
</dbReference>
<name>A0ABQ2EDF0_9GAMM</name>
<dbReference type="Pfam" id="PF24178">
    <property type="entry name" value="Subterisin"/>
    <property type="match status" value="1"/>
</dbReference>
<dbReference type="NCBIfam" id="NF033522">
    <property type="entry name" value="lasso_benenodin"/>
    <property type="match status" value="1"/>
</dbReference>
<comment type="caution">
    <text evidence="1">The sequence shown here is derived from an EMBL/GenBank/DDBJ whole genome shotgun (WGS) entry which is preliminary data.</text>
</comment>
<dbReference type="InterPro" id="IPR049805">
    <property type="entry name" value="Lasso_benenodin"/>
</dbReference>
<dbReference type="EMBL" id="BMME01000001">
    <property type="protein sequence ID" value="GGK03177.1"/>
    <property type="molecule type" value="Genomic_DNA"/>
</dbReference>
<gene>
    <name evidence="1" type="ORF">GCM10011394_10310</name>
</gene>
<proteinExistence type="predicted"/>
<accession>A0ABQ2EDF0</accession>
<dbReference type="RefSeq" id="WP_132985022.1">
    <property type="nucleotide sequence ID" value="NZ_BMME01000001.1"/>
</dbReference>
<evidence type="ECO:0000313" key="2">
    <source>
        <dbReference type="Proteomes" id="UP000599009"/>
    </source>
</evidence>
<evidence type="ECO:0000313" key="1">
    <source>
        <dbReference type="EMBL" id="GGK03177.1"/>
    </source>
</evidence>